<dbReference type="InterPro" id="IPR046634">
    <property type="entry name" value="DUF6746"/>
</dbReference>
<feature type="signal peptide" evidence="1">
    <location>
        <begin position="1"/>
        <end position="21"/>
    </location>
</feature>
<protein>
    <recommendedName>
        <fullName evidence="4">UrcA family protein</fullName>
    </recommendedName>
</protein>
<keyword evidence="3" id="KW-1185">Reference proteome</keyword>
<feature type="chain" id="PRO_5042904866" description="UrcA family protein" evidence="1">
    <location>
        <begin position="22"/>
        <end position="120"/>
    </location>
</feature>
<evidence type="ECO:0000313" key="2">
    <source>
        <dbReference type="EMBL" id="SEF93580.1"/>
    </source>
</evidence>
<dbReference type="Pfam" id="PF20531">
    <property type="entry name" value="DUF6746"/>
    <property type="match status" value="1"/>
</dbReference>
<keyword evidence="1" id="KW-0732">Signal</keyword>
<dbReference type="EMBL" id="FNVE01000002">
    <property type="protein sequence ID" value="SEF93580.1"/>
    <property type="molecule type" value="Genomic_DNA"/>
</dbReference>
<organism evidence="2 3">
    <name type="scientific">Halopseudomonas aestusnigri</name>
    <dbReference type="NCBI Taxonomy" id="857252"/>
    <lineage>
        <taxon>Bacteria</taxon>
        <taxon>Pseudomonadati</taxon>
        <taxon>Pseudomonadota</taxon>
        <taxon>Gammaproteobacteria</taxon>
        <taxon>Pseudomonadales</taxon>
        <taxon>Pseudomonadaceae</taxon>
        <taxon>Halopseudomonas</taxon>
    </lineage>
</organism>
<accession>A0AAQ1G6Q3</accession>
<evidence type="ECO:0000256" key="1">
    <source>
        <dbReference type="SAM" id="SignalP"/>
    </source>
</evidence>
<proteinExistence type="predicted"/>
<sequence length="120" mass="12617">MKMYLVPVSLTVSMMAPGALAGAGAISGASGHPAVLQLQAHTLSLQQLLEQPLDQSALSRLEDLSYQLESDLLQLGSPAAPVADPLESLHRAVEHCDASEVKRCAGLYLAAARRWLSGLA</sequence>
<reference evidence="2 3" key="1">
    <citation type="submission" date="2016-10" db="EMBL/GenBank/DDBJ databases">
        <authorList>
            <person name="Varghese N."/>
            <person name="Submissions S."/>
        </authorList>
    </citation>
    <scope>NUCLEOTIDE SEQUENCE [LARGE SCALE GENOMIC DNA]</scope>
    <source>
        <strain evidence="2 3">CECT 8317</strain>
    </source>
</reference>
<evidence type="ECO:0000313" key="3">
    <source>
        <dbReference type="Proteomes" id="UP000243518"/>
    </source>
</evidence>
<dbReference type="AlphaFoldDB" id="A0AAQ1G6Q3"/>
<comment type="caution">
    <text evidence="2">The sequence shown here is derived from an EMBL/GenBank/DDBJ whole genome shotgun (WGS) entry which is preliminary data.</text>
</comment>
<name>A0AAQ1G6Q3_9GAMM</name>
<dbReference type="RefSeq" id="WP_088274236.1">
    <property type="nucleotide sequence ID" value="NZ_FNVE01000002.1"/>
</dbReference>
<evidence type="ECO:0008006" key="4">
    <source>
        <dbReference type="Google" id="ProtNLM"/>
    </source>
</evidence>
<gene>
    <name evidence="2" type="ORF">SAMN05216586_102339</name>
</gene>
<dbReference type="Proteomes" id="UP000243518">
    <property type="component" value="Unassembled WGS sequence"/>
</dbReference>